<dbReference type="RefSeq" id="WP_041337539.1">
    <property type="nucleotide sequence ID" value="NZ_JAOQJZ010000004.1"/>
</dbReference>
<accession>A0AAE3IG67</accession>
<evidence type="ECO:0000313" key="2">
    <source>
        <dbReference type="Proteomes" id="UP001208131"/>
    </source>
</evidence>
<dbReference type="EMBL" id="JAOQJZ010000004">
    <property type="protein sequence ID" value="MCU6705304.1"/>
    <property type="molecule type" value="Genomic_DNA"/>
</dbReference>
<dbReference type="Pfam" id="PF11985">
    <property type="entry name" value="Phage_Mu_Gp27"/>
    <property type="match status" value="1"/>
</dbReference>
<dbReference type="InterPro" id="IPR021874">
    <property type="entry name" value="Phage_Mu_Gp27"/>
</dbReference>
<organism evidence="1 2">
    <name type="scientific">Hominimerdicola aceti</name>
    <dbReference type="NCBI Taxonomy" id="2981726"/>
    <lineage>
        <taxon>Bacteria</taxon>
        <taxon>Bacillati</taxon>
        <taxon>Bacillota</taxon>
        <taxon>Clostridia</taxon>
        <taxon>Eubacteriales</taxon>
        <taxon>Oscillospiraceae</taxon>
        <taxon>Hominimerdicola</taxon>
    </lineage>
</organism>
<reference evidence="1 2" key="1">
    <citation type="journal article" date="2021" name="ISME Commun">
        <title>Automated analysis of genomic sequences facilitates high-throughput and comprehensive description of bacteria.</title>
        <authorList>
            <person name="Hitch T.C.A."/>
        </authorList>
    </citation>
    <scope>NUCLEOTIDE SEQUENCE [LARGE SCALE GENOMIC DNA]</scope>
    <source>
        <strain evidence="1 2">Sanger_31</strain>
    </source>
</reference>
<name>A0AAE3IG67_9FIRM</name>
<gene>
    <name evidence="1" type="ORF">OCV57_05090</name>
</gene>
<protein>
    <submittedName>
        <fullName evidence="1">DUF3486 family protein</fullName>
    </submittedName>
</protein>
<dbReference type="AlphaFoldDB" id="A0AAE3IG67"/>
<comment type="caution">
    <text evidence="1">The sequence shown here is derived from an EMBL/GenBank/DDBJ whole genome shotgun (WGS) entry which is preliminary data.</text>
</comment>
<evidence type="ECO:0000313" key="1">
    <source>
        <dbReference type="EMBL" id="MCU6705304.1"/>
    </source>
</evidence>
<proteinExistence type="predicted"/>
<sequence>MARKRRKHSKIDKLSPELKATVEDMMKADFTYAEIADYIKDQTDQPISISSVCRYAANLNESVETLRMAQENFRVIMEEINKYPALDTSEGIIRLLSHNVLESIQNTPEEKWKNIDPEALLKQATSLVKAAAYKKNMDLKNEDILNAGFEQVKSMVFEAMARERPDLYKDVAKFLEEKRSDI</sequence>
<keyword evidence="2" id="KW-1185">Reference proteome</keyword>
<dbReference type="Proteomes" id="UP001208131">
    <property type="component" value="Unassembled WGS sequence"/>
</dbReference>